<sequence length="134" mass="15204">MTQLYVLAAINLAKKLHPALKHINMPSDSKLFFDTRQRNRVPGGMSDGRRDGMLNHLTLQEMFAAIRLLQGPQQALLELVEDEASIRQRDVLIKFVIGLWCDSQNAWFMEHLGSVRGQLDPQTHPHPGKLTHSV</sequence>
<dbReference type="AlphaFoldDB" id="A0AAD9N2Y0"/>
<organism evidence="1 2">
    <name type="scientific">Ridgeia piscesae</name>
    <name type="common">Tubeworm</name>
    <dbReference type="NCBI Taxonomy" id="27915"/>
    <lineage>
        <taxon>Eukaryota</taxon>
        <taxon>Metazoa</taxon>
        <taxon>Spiralia</taxon>
        <taxon>Lophotrochozoa</taxon>
        <taxon>Annelida</taxon>
        <taxon>Polychaeta</taxon>
        <taxon>Sedentaria</taxon>
        <taxon>Canalipalpata</taxon>
        <taxon>Sabellida</taxon>
        <taxon>Siboglinidae</taxon>
        <taxon>Ridgeia</taxon>
    </lineage>
</organism>
<evidence type="ECO:0000313" key="1">
    <source>
        <dbReference type="EMBL" id="KAK2153071.1"/>
    </source>
</evidence>
<proteinExistence type="predicted"/>
<protein>
    <submittedName>
        <fullName evidence="1">Uncharacterized protein</fullName>
    </submittedName>
</protein>
<gene>
    <name evidence="1" type="ORF">NP493_2365g00003</name>
</gene>
<name>A0AAD9N2Y0_RIDPI</name>
<keyword evidence="2" id="KW-1185">Reference proteome</keyword>
<comment type="caution">
    <text evidence="1">The sequence shown here is derived from an EMBL/GenBank/DDBJ whole genome shotgun (WGS) entry which is preliminary data.</text>
</comment>
<reference evidence="1" key="1">
    <citation type="journal article" date="2023" name="Mol. Biol. Evol.">
        <title>Third-Generation Sequencing Reveals the Adaptive Role of the Epigenome in Three Deep-Sea Polychaetes.</title>
        <authorList>
            <person name="Perez M."/>
            <person name="Aroh O."/>
            <person name="Sun Y."/>
            <person name="Lan Y."/>
            <person name="Juniper S.K."/>
            <person name="Young C.R."/>
            <person name="Angers B."/>
            <person name="Qian P.Y."/>
        </authorList>
    </citation>
    <scope>NUCLEOTIDE SEQUENCE</scope>
    <source>
        <strain evidence="1">R07B-5</strain>
    </source>
</reference>
<dbReference type="EMBL" id="JAODUO010002358">
    <property type="protein sequence ID" value="KAK2153071.1"/>
    <property type="molecule type" value="Genomic_DNA"/>
</dbReference>
<accession>A0AAD9N2Y0</accession>
<evidence type="ECO:0000313" key="2">
    <source>
        <dbReference type="Proteomes" id="UP001209878"/>
    </source>
</evidence>
<dbReference type="Proteomes" id="UP001209878">
    <property type="component" value="Unassembled WGS sequence"/>
</dbReference>